<evidence type="ECO:0000313" key="2">
    <source>
        <dbReference type="Proteomes" id="UP001629235"/>
    </source>
</evidence>
<evidence type="ECO:0000313" key="1">
    <source>
        <dbReference type="EMBL" id="MFM0104037.1"/>
    </source>
</evidence>
<accession>A0ACC7N9B1</accession>
<gene>
    <name evidence="1" type="ORF">PQR01_11270</name>
</gene>
<dbReference type="EMBL" id="JAQQDW010000017">
    <property type="protein sequence ID" value="MFM0104037.1"/>
    <property type="molecule type" value="Genomic_DNA"/>
</dbReference>
<dbReference type="Proteomes" id="UP001629235">
    <property type="component" value="Unassembled WGS sequence"/>
</dbReference>
<proteinExistence type="predicted"/>
<keyword evidence="2" id="KW-1185">Reference proteome</keyword>
<organism evidence="1 2">
    <name type="scientific">Paraburkholderia rhynchosiae</name>
    <dbReference type="NCBI Taxonomy" id="487049"/>
    <lineage>
        <taxon>Bacteria</taxon>
        <taxon>Pseudomonadati</taxon>
        <taxon>Pseudomonadota</taxon>
        <taxon>Betaproteobacteria</taxon>
        <taxon>Burkholderiales</taxon>
        <taxon>Burkholderiaceae</taxon>
        <taxon>Paraburkholderia</taxon>
    </lineage>
</organism>
<protein>
    <submittedName>
        <fullName evidence="1">HNH endonuclease</fullName>
    </submittedName>
</protein>
<keyword evidence="1" id="KW-0255">Endonuclease</keyword>
<comment type="caution">
    <text evidence="1">The sequence shown here is derived from an EMBL/GenBank/DDBJ whole genome shotgun (WGS) entry which is preliminary data.</text>
</comment>
<reference evidence="1 2" key="1">
    <citation type="journal article" date="2024" name="Chem. Sci.">
        <title>Discovery of megapolipeptins by genome mining of a Burkholderiales bacteria collection.</title>
        <authorList>
            <person name="Paulo B.S."/>
            <person name="Recchia M.J.J."/>
            <person name="Lee S."/>
            <person name="Fergusson C.H."/>
            <person name="Romanowski S.B."/>
            <person name="Hernandez A."/>
            <person name="Krull N."/>
            <person name="Liu D.Y."/>
            <person name="Cavanagh H."/>
            <person name="Bos A."/>
            <person name="Gray C.A."/>
            <person name="Murphy B.T."/>
            <person name="Linington R.G."/>
            <person name="Eustaquio A.S."/>
        </authorList>
    </citation>
    <scope>NUCLEOTIDE SEQUENCE [LARGE SCALE GENOMIC DNA]</scope>
    <source>
        <strain evidence="1 2">RL18-126-BIB-B</strain>
    </source>
</reference>
<sequence>MPRKAPTPCRHFGCRNVVTEPGFCTEHAREQTGWVSDKRRGSRHARGYGAAWVKLRELVLKRDGGLCQPCLRARRVTRATQVDHIKPKAEGGTDEESNQQSICDACHKAKTARESARARTRA</sequence>
<keyword evidence="1" id="KW-0540">Nuclease</keyword>
<name>A0ACC7N9B1_9BURK</name>
<keyword evidence="1" id="KW-0378">Hydrolase</keyword>